<proteinExistence type="predicted"/>
<dbReference type="Gene3D" id="3.40.50.2300">
    <property type="match status" value="1"/>
</dbReference>
<sequence length="293" mass="31714">MLCFCRFKEKSPVQVEARHLPAQLTGTPHGRAKMNTQISTGENAWLLLLVDRFPLRRNAFRYFLEHGASAENQACQVMEAGSIALPACRAKEISAVLVDLGSMAPCQKQLQDMIAATEEFAPERPVVVVSDHWRAADVAVALGAGVKGFISTDMAPAAAIRALSFIIGGGVFFPAEALLEQPEPKVPAIPAAEANFPLDESTFTQRQRQVLLQLRRGYSNKLIGRELHMCESTVKVHVRQIMRKLGVSNRTQVALRVSAQADACIPSPPIAALPAVLASPPAKAIAQLLPLRA</sequence>
<name>A0A5B2TD06_9PROT</name>
<evidence type="ECO:0000259" key="4">
    <source>
        <dbReference type="PROSITE" id="PS50110"/>
    </source>
</evidence>
<evidence type="ECO:0000256" key="2">
    <source>
        <dbReference type="PROSITE-ProRule" id="PRU00169"/>
    </source>
</evidence>
<keyword evidence="6" id="KW-1185">Reference proteome</keyword>
<dbReference type="CDD" id="cd06170">
    <property type="entry name" value="LuxR_C_like"/>
    <property type="match status" value="1"/>
</dbReference>
<dbReference type="EMBL" id="VUKA01000013">
    <property type="protein sequence ID" value="KAA2211955.1"/>
    <property type="molecule type" value="Genomic_DNA"/>
</dbReference>
<keyword evidence="1" id="KW-0238">DNA-binding</keyword>
<dbReference type="InterPro" id="IPR011006">
    <property type="entry name" value="CheY-like_superfamily"/>
</dbReference>
<evidence type="ECO:0000256" key="1">
    <source>
        <dbReference type="ARBA" id="ARBA00023125"/>
    </source>
</evidence>
<gene>
    <name evidence="5" type="ORF">F0Q34_17470</name>
</gene>
<protein>
    <submittedName>
        <fullName evidence="5">Response regulator transcription factor</fullName>
    </submittedName>
</protein>
<dbReference type="PANTHER" id="PTHR43214:SF42">
    <property type="entry name" value="TRANSCRIPTIONAL REGULATORY PROTEIN DESR"/>
    <property type="match status" value="1"/>
</dbReference>
<dbReference type="PROSITE" id="PS50110">
    <property type="entry name" value="RESPONSE_REGULATORY"/>
    <property type="match status" value="1"/>
</dbReference>
<dbReference type="GO" id="GO:0003677">
    <property type="term" value="F:DNA binding"/>
    <property type="evidence" value="ECO:0007669"/>
    <property type="project" value="UniProtKB-KW"/>
</dbReference>
<feature type="domain" description="HTH luxR-type" evidence="3">
    <location>
        <begin position="199"/>
        <end position="261"/>
    </location>
</feature>
<dbReference type="InterPro" id="IPR016032">
    <property type="entry name" value="Sig_transdc_resp-reg_C-effctor"/>
</dbReference>
<accession>A0A5B2TD06</accession>
<evidence type="ECO:0000313" key="6">
    <source>
        <dbReference type="Proteomes" id="UP000322110"/>
    </source>
</evidence>
<reference evidence="5 6" key="1">
    <citation type="journal article" date="2015" name="Int. J. Syst. Evol. Microbiol.">
        <title>Roseomonas oryzae sp. nov., isolated from paddy rhizosphere soil.</title>
        <authorList>
            <person name="Ramaprasad E.V."/>
            <person name="Sasikala Ch."/>
            <person name="Ramana Ch.V."/>
        </authorList>
    </citation>
    <scope>NUCLEOTIDE SEQUENCE [LARGE SCALE GENOMIC DNA]</scope>
    <source>
        <strain evidence="5 6">KCTC 42542</strain>
    </source>
</reference>
<feature type="domain" description="Response regulatory" evidence="4">
    <location>
        <begin position="46"/>
        <end position="167"/>
    </location>
</feature>
<dbReference type="InterPro" id="IPR000792">
    <property type="entry name" value="Tscrpt_reg_LuxR_C"/>
</dbReference>
<dbReference type="Pfam" id="PF00196">
    <property type="entry name" value="GerE"/>
    <property type="match status" value="1"/>
</dbReference>
<dbReference type="SMART" id="SM00421">
    <property type="entry name" value="HTH_LUXR"/>
    <property type="match status" value="1"/>
</dbReference>
<dbReference type="SUPFAM" id="SSF52172">
    <property type="entry name" value="CheY-like"/>
    <property type="match status" value="1"/>
</dbReference>
<organism evidence="5 6">
    <name type="scientific">Teichococcus oryzae</name>
    <dbReference type="NCBI Taxonomy" id="1608942"/>
    <lineage>
        <taxon>Bacteria</taxon>
        <taxon>Pseudomonadati</taxon>
        <taxon>Pseudomonadota</taxon>
        <taxon>Alphaproteobacteria</taxon>
        <taxon>Acetobacterales</taxon>
        <taxon>Roseomonadaceae</taxon>
        <taxon>Roseomonas</taxon>
    </lineage>
</organism>
<dbReference type="Proteomes" id="UP000322110">
    <property type="component" value="Unassembled WGS sequence"/>
</dbReference>
<feature type="modified residue" description="4-aspartylphosphate" evidence="2">
    <location>
        <position position="99"/>
    </location>
</feature>
<dbReference type="InterPro" id="IPR039420">
    <property type="entry name" value="WalR-like"/>
</dbReference>
<dbReference type="PANTHER" id="PTHR43214">
    <property type="entry name" value="TWO-COMPONENT RESPONSE REGULATOR"/>
    <property type="match status" value="1"/>
</dbReference>
<evidence type="ECO:0000259" key="3">
    <source>
        <dbReference type="PROSITE" id="PS50043"/>
    </source>
</evidence>
<comment type="caution">
    <text evidence="5">The sequence shown here is derived from an EMBL/GenBank/DDBJ whole genome shotgun (WGS) entry which is preliminary data.</text>
</comment>
<dbReference type="InterPro" id="IPR001789">
    <property type="entry name" value="Sig_transdc_resp-reg_receiver"/>
</dbReference>
<keyword evidence="2" id="KW-0597">Phosphoprotein</keyword>
<dbReference type="PRINTS" id="PR00038">
    <property type="entry name" value="HTHLUXR"/>
</dbReference>
<dbReference type="PROSITE" id="PS50043">
    <property type="entry name" value="HTH_LUXR_2"/>
    <property type="match status" value="1"/>
</dbReference>
<evidence type="ECO:0000313" key="5">
    <source>
        <dbReference type="EMBL" id="KAA2211955.1"/>
    </source>
</evidence>
<dbReference type="GO" id="GO:0000160">
    <property type="term" value="P:phosphorelay signal transduction system"/>
    <property type="evidence" value="ECO:0007669"/>
    <property type="project" value="InterPro"/>
</dbReference>
<dbReference type="SUPFAM" id="SSF46894">
    <property type="entry name" value="C-terminal effector domain of the bipartite response regulators"/>
    <property type="match status" value="1"/>
</dbReference>
<dbReference type="GO" id="GO:0006355">
    <property type="term" value="P:regulation of DNA-templated transcription"/>
    <property type="evidence" value="ECO:0007669"/>
    <property type="project" value="InterPro"/>
</dbReference>
<dbReference type="AlphaFoldDB" id="A0A5B2TD06"/>